<protein>
    <recommendedName>
        <fullName evidence="1">Cux N-terminal domain-containing protein</fullName>
    </recommendedName>
</protein>
<evidence type="ECO:0000313" key="3">
    <source>
        <dbReference type="Proteomes" id="UP000827092"/>
    </source>
</evidence>
<proteinExistence type="predicted"/>
<keyword evidence="3" id="KW-1185">Reference proteome</keyword>
<dbReference type="Pfam" id="PF25398">
    <property type="entry name" value="CUX1_N"/>
    <property type="match status" value="1"/>
</dbReference>
<organism evidence="2 3">
    <name type="scientific">Oedothorax gibbosus</name>
    <dbReference type="NCBI Taxonomy" id="931172"/>
    <lineage>
        <taxon>Eukaryota</taxon>
        <taxon>Metazoa</taxon>
        <taxon>Ecdysozoa</taxon>
        <taxon>Arthropoda</taxon>
        <taxon>Chelicerata</taxon>
        <taxon>Arachnida</taxon>
        <taxon>Araneae</taxon>
        <taxon>Araneomorphae</taxon>
        <taxon>Entelegynae</taxon>
        <taxon>Araneoidea</taxon>
        <taxon>Linyphiidae</taxon>
        <taxon>Erigoninae</taxon>
        <taxon>Oedothorax</taxon>
    </lineage>
</organism>
<dbReference type="InterPro" id="IPR057476">
    <property type="entry name" value="Cux_N"/>
</dbReference>
<gene>
    <name evidence="2" type="ORF">JTE90_009706</name>
</gene>
<dbReference type="EMBL" id="JAFNEN010000136">
    <property type="protein sequence ID" value="KAG8192678.1"/>
    <property type="molecule type" value="Genomic_DNA"/>
</dbReference>
<comment type="caution">
    <text evidence="2">The sequence shown here is derived from an EMBL/GenBank/DDBJ whole genome shotgun (WGS) entry which is preliminary data.</text>
</comment>
<sequence length="149" mass="16574">MGACLLQDIRKAAVPLLKSFQAEVDSLSKRSKAAEAAFLTFYRTFIELPERNCERTKYLEAPCYFSLGDDFVIRNSKLQVCLSGHSETVPDVGKQTIQSVGSDNQWLRYHGSRGGLFGRGASFLISINKSIARAAVHDNMEKGVELMPR</sequence>
<reference evidence="2 3" key="1">
    <citation type="journal article" date="2022" name="Nat. Ecol. Evol.">
        <title>A masculinizing supergene underlies an exaggerated male reproductive morph in a spider.</title>
        <authorList>
            <person name="Hendrickx F."/>
            <person name="De Corte Z."/>
            <person name="Sonet G."/>
            <person name="Van Belleghem S.M."/>
            <person name="Kostlbacher S."/>
            <person name="Vangestel C."/>
        </authorList>
    </citation>
    <scope>NUCLEOTIDE SEQUENCE [LARGE SCALE GENOMIC DNA]</scope>
    <source>
        <strain evidence="2">W744_W776</strain>
    </source>
</reference>
<dbReference type="AlphaFoldDB" id="A0AAV6VAB2"/>
<dbReference type="Proteomes" id="UP000827092">
    <property type="component" value="Unassembled WGS sequence"/>
</dbReference>
<evidence type="ECO:0000313" key="2">
    <source>
        <dbReference type="EMBL" id="KAG8192678.1"/>
    </source>
</evidence>
<accession>A0AAV6VAB2</accession>
<evidence type="ECO:0000259" key="1">
    <source>
        <dbReference type="Pfam" id="PF25398"/>
    </source>
</evidence>
<feature type="domain" description="Cux N-terminal" evidence="1">
    <location>
        <begin position="8"/>
        <end position="50"/>
    </location>
</feature>
<name>A0AAV6VAB2_9ARAC</name>